<feature type="compositionally biased region" description="Low complexity" evidence="1">
    <location>
        <begin position="197"/>
        <end position="214"/>
    </location>
</feature>
<keyword evidence="4" id="KW-1185">Reference proteome</keyword>
<proteinExistence type="predicted"/>
<dbReference type="AlphaFoldDB" id="M1DS67"/>
<sequence>MRRQIRPPSHQFHGDLNTGVYSTGEEVHITAISSRMDRPISGDKNSSEQATEKLQGEGGPARGTYSTDEEDQHAMEQQKIEKNSKHGDTRISQDLDDQLGNTQSISLEVIEVESSSQFSFGVKPTDTRTSIGGHQRAGKAINYTNEFDNDHMQEQQTIKNNSESRNQNGDDIQAGKSSHSNACRDEVSLSSTDDDVNVNAKGQKNVVVNVQVQGRGDTEPHQQTGVNNNSQTQIPDNGGNSEPNNYHKEFPKISSNFDRHTISYQKGQQTNHPNQPKGPNNLNENRKIKQDQSTEPAPYTVVQTLAARLRKIHATHATSIELVPPKHTTKQGQPVVIYNMDDFMNKLTVDCKYTLIGKFSTTMPKIELIRKSFILQTQLNGGINIAHYNARHVFIDLENELDYNTVWTQQRMTIEGKLMKNQAWNPNFRPEEETPIVPIWVLLPGIPWHCIKKEFITPLLESVGKVL</sequence>
<dbReference type="Proteomes" id="UP000011115">
    <property type="component" value="Unassembled WGS sequence"/>
</dbReference>
<feature type="compositionally biased region" description="Basic and acidic residues" evidence="1">
    <location>
        <begin position="72"/>
        <end position="93"/>
    </location>
</feature>
<feature type="region of interest" description="Disordered" evidence="1">
    <location>
        <begin position="1"/>
        <end position="99"/>
    </location>
</feature>
<dbReference type="Gramene" id="PGSC0003DMT400093546">
    <property type="protein sequence ID" value="PGSC0003DMT400093546"/>
    <property type="gene ID" value="PGSC0003DMG400043117"/>
</dbReference>
<dbReference type="Pfam" id="PF14111">
    <property type="entry name" value="DUF4283"/>
    <property type="match status" value="1"/>
</dbReference>
<feature type="compositionally biased region" description="Polar residues" evidence="1">
    <location>
        <begin position="221"/>
        <end position="244"/>
    </location>
</feature>
<feature type="compositionally biased region" description="Polar residues" evidence="1">
    <location>
        <begin position="266"/>
        <end position="283"/>
    </location>
</feature>
<evidence type="ECO:0000256" key="1">
    <source>
        <dbReference type="SAM" id="MobiDB-lite"/>
    </source>
</evidence>
<dbReference type="HOGENOM" id="CLU_585827_0_0_1"/>
<feature type="compositionally biased region" description="Polar residues" evidence="1">
    <location>
        <begin position="156"/>
        <end position="181"/>
    </location>
</feature>
<dbReference type="InterPro" id="IPR040256">
    <property type="entry name" value="At4g02000-like"/>
</dbReference>
<name>M1DS67_SOLTU</name>
<organism evidence="3 4">
    <name type="scientific">Solanum tuberosum</name>
    <name type="common">Potato</name>
    <dbReference type="NCBI Taxonomy" id="4113"/>
    <lineage>
        <taxon>Eukaryota</taxon>
        <taxon>Viridiplantae</taxon>
        <taxon>Streptophyta</taxon>
        <taxon>Embryophyta</taxon>
        <taxon>Tracheophyta</taxon>
        <taxon>Spermatophyta</taxon>
        <taxon>Magnoliopsida</taxon>
        <taxon>eudicotyledons</taxon>
        <taxon>Gunneridae</taxon>
        <taxon>Pentapetalae</taxon>
        <taxon>asterids</taxon>
        <taxon>lamiids</taxon>
        <taxon>Solanales</taxon>
        <taxon>Solanaceae</taxon>
        <taxon>Solanoideae</taxon>
        <taxon>Solaneae</taxon>
        <taxon>Solanum</taxon>
    </lineage>
</organism>
<dbReference type="InParanoid" id="M1DS67"/>
<feature type="region of interest" description="Disordered" evidence="1">
    <location>
        <begin position="266"/>
        <end position="298"/>
    </location>
</feature>
<evidence type="ECO:0000259" key="2">
    <source>
        <dbReference type="Pfam" id="PF14111"/>
    </source>
</evidence>
<dbReference type="PaxDb" id="4113-PGSC0003DMT400093546"/>
<reference evidence="4" key="1">
    <citation type="journal article" date="2011" name="Nature">
        <title>Genome sequence and analysis of the tuber crop potato.</title>
        <authorList>
            <consortium name="The Potato Genome Sequencing Consortium"/>
        </authorList>
    </citation>
    <scope>NUCLEOTIDE SEQUENCE [LARGE SCALE GENOMIC DNA]</scope>
    <source>
        <strain evidence="4">cv. DM1-3 516 R44</strain>
    </source>
</reference>
<dbReference type="PANTHER" id="PTHR31286:SF177">
    <property type="entry name" value="ENDONUCLEASE_EXONUCLEASE_PHOSPHATASE"/>
    <property type="match status" value="1"/>
</dbReference>
<feature type="domain" description="DUF4283" evidence="2">
    <location>
        <begin position="349"/>
        <end position="432"/>
    </location>
</feature>
<dbReference type="InterPro" id="IPR025558">
    <property type="entry name" value="DUF4283"/>
</dbReference>
<accession>M1DS67</accession>
<feature type="region of interest" description="Disordered" evidence="1">
    <location>
        <begin position="156"/>
        <end position="251"/>
    </location>
</feature>
<reference evidence="3" key="2">
    <citation type="submission" date="2015-06" db="UniProtKB">
        <authorList>
            <consortium name="EnsemblPlants"/>
        </authorList>
    </citation>
    <scope>IDENTIFICATION</scope>
    <source>
        <strain evidence="3">DM1-3 516 R44</strain>
    </source>
</reference>
<dbReference type="PANTHER" id="PTHR31286">
    <property type="entry name" value="GLYCINE-RICH CELL WALL STRUCTURAL PROTEIN 1.8-LIKE"/>
    <property type="match status" value="1"/>
</dbReference>
<evidence type="ECO:0000313" key="4">
    <source>
        <dbReference type="Proteomes" id="UP000011115"/>
    </source>
</evidence>
<dbReference type="EnsemblPlants" id="PGSC0003DMT400093546">
    <property type="protein sequence ID" value="PGSC0003DMT400093546"/>
    <property type="gene ID" value="PGSC0003DMG400043117"/>
</dbReference>
<evidence type="ECO:0000313" key="3">
    <source>
        <dbReference type="EnsemblPlants" id="PGSC0003DMT400093546"/>
    </source>
</evidence>
<dbReference type="STRING" id="4113.M1DS67"/>
<protein>
    <recommendedName>
        <fullName evidence="2">DUF4283 domain-containing protein</fullName>
    </recommendedName>
</protein>